<dbReference type="InterPro" id="IPR001597">
    <property type="entry name" value="ArAA_b-elim_lyase/Thr_aldolase"/>
</dbReference>
<proteinExistence type="inferred from homology"/>
<dbReference type="NCBIfam" id="NF009709">
    <property type="entry name" value="PRK13238.1"/>
    <property type="match status" value="1"/>
</dbReference>
<feature type="domain" description="Aromatic amino acid beta-eliminating lyase/threonine aldolase" evidence="4">
    <location>
        <begin position="61"/>
        <end position="442"/>
    </location>
</feature>
<evidence type="ECO:0000256" key="1">
    <source>
        <dbReference type="ARBA" id="ARBA00001933"/>
    </source>
</evidence>
<dbReference type="InterPro" id="IPR015421">
    <property type="entry name" value="PyrdxlP-dep_Trfase_major"/>
</dbReference>
<dbReference type="InterPro" id="IPR015424">
    <property type="entry name" value="PyrdxlP-dep_Trfase"/>
</dbReference>
<organism evidence="5 6">
    <name type="scientific">Clostridium malenominatum</name>
    <dbReference type="NCBI Taxonomy" id="1539"/>
    <lineage>
        <taxon>Bacteria</taxon>
        <taxon>Bacillati</taxon>
        <taxon>Bacillota</taxon>
        <taxon>Clostridia</taxon>
        <taxon>Eubacteriales</taxon>
        <taxon>Clostridiaceae</taxon>
        <taxon>Clostridium</taxon>
    </lineage>
</organism>
<evidence type="ECO:0000313" key="5">
    <source>
        <dbReference type="EMBL" id="GAA0716895.1"/>
    </source>
</evidence>
<evidence type="ECO:0000313" key="6">
    <source>
        <dbReference type="Proteomes" id="UP001500339"/>
    </source>
</evidence>
<comment type="cofactor">
    <cofactor evidence="1">
        <name>pyridoxal 5'-phosphate</name>
        <dbReference type="ChEBI" id="CHEBI:597326"/>
    </cofactor>
</comment>
<name>A0ABN1ILP7_9CLOT</name>
<gene>
    <name evidence="5" type="ORF">GCM10008905_01920</name>
</gene>
<dbReference type="PANTHER" id="PTHR32325">
    <property type="entry name" value="BETA-ELIMINATING LYASE-LIKE PROTEIN-RELATED"/>
    <property type="match status" value="1"/>
</dbReference>
<dbReference type="Pfam" id="PF01212">
    <property type="entry name" value="Beta_elim_lyase"/>
    <property type="match status" value="1"/>
</dbReference>
<evidence type="ECO:0000256" key="3">
    <source>
        <dbReference type="ARBA" id="ARBA00022898"/>
    </source>
</evidence>
<evidence type="ECO:0000256" key="2">
    <source>
        <dbReference type="ARBA" id="ARBA00009721"/>
    </source>
</evidence>
<dbReference type="PANTHER" id="PTHR32325:SF4">
    <property type="entry name" value="TRYPTOPHANASE"/>
    <property type="match status" value="1"/>
</dbReference>
<comment type="caution">
    <text evidence="5">The sequence shown here is derived from an EMBL/GenBank/DDBJ whole genome shotgun (WGS) entry which is preliminary data.</text>
</comment>
<dbReference type="SUPFAM" id="SSF53383">
    <property type="entry name" value="PLP-dependent transferases"/>
    <property type="match status" value="1"/>
</dbReference>
<accession>A0ABN1ILP7</accession>
<comment type="similarity">
    <text evidence="2">Belongs to the beta-eliminating lyase family.</text>
</comment>
<protein>
    <submittedName>
        <fullName evidence="5">Tryptophanase</fullName>
    </submittedName>
</protein>
<dbReference type="EMBL" id="BAAACF010000001">
    <property type="protein sequence ID" value="GAA0716895.1"/>
    <property type="molecule type" value="Genomic_DNA"/>
</dbReference>
<sequence length="489" mass="55710">MRISDKEMMALTDLPFDKAPPYRIKTVEYTIPTTRELRKEIMKKYGYSGRLLPAKYVYINMVTDSGTAAMSDRQWSAMMLGDESYFECRSYENFEEAVKLFTNMPYVLPCHQGRSGEYLIYETLVKEGDKIPSNTHFTTTHAWCYHKGAEPVDLLTEEYLDPDNKSWFKGNMDIPKFEAYFIENAENIPVVEIVIPNNLNGGQPVSMANIKAVRAIIDKYDKRGTKLYLDVARISENAWMIKQHEPGYKDKTCLEIVRECMSYADGCHMSSKKAALINMGGFVALRDRETWQRMQPKLIRTDGYITYGGLSGRDLEALAVGLIEGVNDYYLQDRQRQVDYFANALKSRGVHIIEPACCFAVYVDAGKCLPHLKPLEGPATCLSAQAYIEGGFASTAMDSLQRAREDTSDPLNDAKLKTAPYELIRLAIPRRAYFEPHYDWAAECLARAMSHGTKLPAFRKIKEDRPALEKSEIGLRTFFDNFEPVSEMP</sequence>
<dbReference type="RefSeq" id="WP_343765498.1">
    <property type="nucleotide sequence ID" value="NZ_BAAACF010000001.1"/>
</dbReference>
<dbReference type="Gene3D" id="3.90.1150.10">
    <property type="entry name" value="Aspartate Aminotransferase, domain 1"/>
    <property type="match status" value="1"/>
</dbReference>
<dbReference type="Proteomes" id="UP001500339">
    <property type="component" value="Unassembled WGS sequence"/>
</dbReference>
<evidence type="ECO:0000259" key="4">
    <source>
        <dbReference type="Pfam" id="PF01212"/>
    </source>
</evidence>
<keyword evidence="6" id="KW-1185">Reference proteome</keyword>
<keyword evidence="3" id="KW-0663">Pyridoxal phosphate</keyword>
<dbReference type="InterPro" id="IPR015422">
    <property type="entry name" value="PyrdxlP-dep_Trfase_small"/>
</dbReference>
<dbReference type="Gene3D" id="3.40.640.10">
    <property type="entry name" value="Type I PLP-dependent aspartate aminotransferase-like (Major domain)"/>
    <property type="match status" value="1"/>
</dbReference>
<reference evidence="5 6" key="1">
    <citation type="journal article" date="2019" name="Int. J. Syst. Evol. Microbiol.">
        <title>The Global Catalogue of Microorganisms (GCM) 10K type strain sequencing project: providing services to taxonomists for standard genome sequencing and annotation.</title>
        <authorList>
            <consortium name="The Broad Institute Genomics Platform"/>
            <consortium name="The Broad Institute Genome Sequencing Center for Infectious Disease"/>
            <person name="Wu L."/>
            <person name="Ma J."/>
        </authorList>
    </citation>
    <scope>NUCLEOTIDE SEQUENCE [LARGE SCALE GENOMIC DNA]</scope>
    <source>
        <strain evidence="5 6">JCM 1405</strain>
    </source>
</reference>